<name>A0AAQ3SGF3_PASNO</name>
<dbReference type="Proteomes" id="UP001341281">
    <property type="component" value="Chromosome 01"/>
</dbReference>
<dbReference type="AlphaFoldDB" id="A0AAQ3SGF3"/>
<dbReference type="InterPro" id="IPR025476">
    <property type="entry name" value="Helitron_helicase-like"/>
</dbReference>
<evidence type="ECO:0000259" key="1">
    <source>
        <dbReference type="Pfam" id="PF14214"/>
    </source>
</evidence>
<accession>A0AAQ3SGF3</accession>
<dbReference type="EMBL" id="CP144745">
    <property type="protein sequence ID" value="WVZ51706.1"/>
    <property type="molecule type" value="Genomic_DNA"/>
</dbReference>
<organism evidence="2 3">
    <name type="scientific">Paspalum notatum var. saurae</name>
    <dbReference type="NCBI Taxonomy" id="547442"/>
    <lineage>
        <taxon>Eukaryota</taxon>
        <taxon>Viridiplantae</taxon>
        <taxon>Streptophyta</taxon>
        <taxon>Embryophyta</taxon>
        <taxon>Tracheophyta</taxon>
        <taxon>Spermatophyta</taxon>
        <taxon>Magnoliopsida</taxon>
        <taxon>Liliopsida</taxon>
        <taxon>Poales</taxon>
        <taxon>Poaceae</taxon>
        <taxon>PACMAD clade</taxon>
        <taxon>Panicoideae</taxon>
        <taxon>Andropogonodae</taxon>
        <taxon>Paspaleae</taxon>
        <taxon>Paspalinae</taxon>
        <taxon>Paspalum</taxon>
    </lineage>
</organism>
<sequence length="170" mass="18586">MQGLWPPDLVLNFTCNAQWREIEDVLHFEPGQQPCDGSDLVMRVFHMKVDEFLVDIKEGKTFGPILAVLYTVEFKKRGLPHMHCLVWLADGSKEFTSYKSSDPALPSTGAALETVKVPNGPAASPKMRKDDDAANVQEIDAGNEDITDVPAGSSTTKTQKILLGQASLAT</sequence>
<dbReference type="Pfam" id="PF14214">
    <property type="entry name" value="Helitron_like_N"/>
    <property type="match status" value="1"/>
</dbReference>
<proteinExistence type="predicted"/>
<reference evidence="2 3" key="1">
    <citation type="submission" date="2024-02" db="EMBL/GenBank/DDBJ databases">
        <title>High-quality chromosome-scale genome assembly of Pensacola bahiagrass (Paspalum notatum Flugge var. saurae).</title>
        <authorList>
            <person name="Vega J.M."/>
            <person name="Podio M."/>
            <person name="Orjuela J."/>
            <person name="Siena L.A."/>
            <person name="Pessino S.C."/>
            <person name="Combes M.C."/>
            <person name="Mariac C."/>
            <person name="Albertini E."/>
            <person name="Pupilli F."/>
            <person name="Ortiz J.P.A."/>
            <person name="Leblanc O."/>
        </authorList>
    </citation>
    <scope>NUCLEOTIDE SEQUENCE [LARGE SCALE GENOMIC DNA]</scope>
    <source>
        <strain evidence="2">R1</strain>
        <tissue evidence="2">Leaf</tissue>
    </source>
</reference>
<evidence type="ECO:0000313" key="2">
    <source>
        <dbReference type="EMBL" id="WVZ51706.1"/>
    </source>
</evidence>
<gene>
    <name evidence="2" type="ORF">U9M48_002821</name>
</gene>
<keyword evidence="3" id="KW-1185">Reference proteome</keyword>
<protein>
    <recommendedName>
        <fullName evidence="1">Helitron helicase-like domain-containing protein</fullName>
    </recommendedName>
</protein>
<evidence type="ECO:0000313" key="3">
    <source>
        <dbReference type="Proteomes" id="UP001341281"/>
    </source>
</evidence>
<feature type="domain" description="Helitron helicase-like" evidence="1">
    <location>
        <begin position="3"/>
        <end position="86"/>
    </location>
</feature>